<accession>A0A1Z5KS14</accession>
<gene>
    <name evidence="1" type="ORF">FisN_33Hu004</name>
</gene>
<dbReference type="AlphaFoldDB" id="A0A1Z5KS14"/>
<protein>
    <submittedName>
        <fullName evidence="1">Uncharacterized protein</fullName>
    </submittedName>
</protein>
<dbReference type="EMBL" id="BDSP01000278">
    <property type="protein sequence ID" value="GAX28718.1"/>
    <property type="molecule type" value="Genomic_DNA"/>
</dbReference>
<evidence type="ECO:0000313" key="1">
    <source>
        <dbReference type="EMBL" id="GAX28718.1"/>
    </source>
</evidence>
<organism evidence="1 2">
    <name type="scientific">Fistulifera solaris</name>
    <name type="common">Oleaginous diatom</name>
    <dbReference type="NCBI Taxonomy" id="1519565"/>
    <lineage>
        <taxon>Eukaryota</taxon>
        <taxon>Sar</taxon>
        <taxon>Stramenopiles</taxon>
        <taxon>Ochrophyta</taxon>
        <taxon>Bacillariophyta</taxon>
        <taxon>Bacillariophyceae</taxon>
        <taxon>Bacillariophycidae</taxon>
        <taxon>Naviculales</taxon>
        <taxon>Naviculaceae</taxon>
        <taxon>Fistulifera</taxon>
    </lineage>
</organism>
<evidence type="ECO:0000313" key="2">
    <source>
        <dbReference type="Proteomes" id="UP000198406"/>
    </source>
</evidence>
<name>A0A1Z5KS14_FISSO</name>
<reference evidence="1 2" key="1">
    <citation type="journal article" date="2015" name="Plant Cell">
        <title>Oil accumulation by the oleaginous diatom Fistulifera solaris as revealed by the genome and transcriptome.</title>
        <authorList>
            <person name="Tanaka T."/>
            <person name="Maeda Y."/>
            <person name="Veluchamy A."/>
            <person name="Tanaka M."/>
            <person name="Abida H."/>
            <person name="Marechal E."/>
            <person name="Bowler C."/>
            <person name="Muto M."/>
            <person name="Sunaga Y."/>
            <person name="Tanaka M."/>
            <person name="Yoshino T."/>
            <person name="Taniguchi T."/>
            <person name="Fukuda Y."/>
            <person name="Nemoto M."/>
            <person name="Matsumoto M."/>
            <person name="Wong P.S."/>
            <person name="Aburatani S."/>
            <person name="Fujibuchi W."/>
        </authorList>
    </citation>
    <scope>NUCLEOTIDE SEQUENCE [LARGE SCALE GENOMIC DNA]</scope>
    <source>
        <strain evidence="1 2">JPCC DA0580</strain>
    </source>
</reference>
<sequence length="106" mass="12111">MDPREVIHHSAPSFLGVVQLPSVLQGRAPSSEKDVQGFAGLDKHRKYMRQHSHSLKNQKRHFQGYHGVCDNEFQGLCHRWNAYFPNLPGVWRLPIVQIAALGFSNH</sequence>
<dbReference type="InParanoid" id="A0A1Z5KS14"/>
<dbReference type="Proteomes" id="UP000198406">
    <property type="component" value="Unassembled WGS sequence"/>
</dbReference>
<comment type="caution">
    <text evidence="1">The sequence shown here is derived from an EMBL/GenBank/DDBJ whole genome shotgun (WGS) entry which is preliminary data.</text>
</comment>
<keyword evidence="2" id="KW-1185">Reference proteome</keyword>
<proteinExistence type="predicted"/>